<dbReference type="InterPro" id="IPR039947">
    <property type="entry name" value="NCoA-4"/>
</dbReference>
<name>A0A3Q2XNV0_HIPCM</name>
<accession>A0A3Q2XNV0</accession>
<dbReference type="Pfam" id="PF12489">
    <property type="entry name" value="ARA70"/>
    <property type="match status" value="2"/>
</dbReference>
<proteinExistence type="predicted"/>
<dbReference type="InterPro" id="IPR022174">
    <property type="entry name" value="NCOA4_N"/>
</dbReference>
<dbReference type="AlphaFoldDB" id="A0A3Q2XNV0"/>
<dbReference type="GO" id="GO:0009725">
    <property type="term" value="P:response to hormone"/>
    <property type="evidence" value="ECO:0007669"/>
    <property type="project" value="TreeGrafter"/>
</dbReference>
<reference evidence="3" key="1">
    <citation type="submission" date="2025-08" db="UniProtKB">
        <authorList>
            <consortium name="Ensembl"/>
        </authorList>
    </citation>
    <scope>IDENTIFICATION</scope>
</reference>
<dbReference type="GO" id="GO:0003713">
    <property type="term" value="F:transcription coactivator activity"/>
    <property type="evidence" value="ECO:0007669"/>
    <property type="project" value="InterPro"/>
</dbReference>
<organism evidence="3 4">
    <name type="scientific">Hippocampus comes</name>
    <name type="common">Tiger tail seahorse</name>
    <dbReference type="NCBI Taxonomy" id="109280"/>
    <lineage>
        <taxon>Eukaryota</taxon>
        <taxon>Metazoa</taxon>
        <taxon>Chordata</taxon>
        <taxon>Craniata</taxon>
        <taxon>Vertebrata</taxon>
        <taxon>Euteleostomi</taxon>
        <taxon>Actinopterygii</taxon>
        <taxon>Neopterygii</taxon>
        <taxon>Teleostei</taxon>
        <taxon>Neoteleostei</taxon>
        <taxon>Acanthomorphata</taxon>
        <taxon>Syngnathiaria</taxon>
        <taxon>Syngnathiformes</taxon>
        <taxon>Syngnathoidei</taxon>
        <taxon>Syngnathidae</taxon>
        <taxon>Hippocampus</taxon>
    </lineage>
</organism>
<evidence type="ECO:0000256" key="1">
    <source>
        <dbReference type="SAM" id="MobiDB-lite"/>
    </source>
</evidence>
<keyword evidence="4" id="KW-1185">Reference proteome</keyword>
<dbReference type="PANTHER" id="PTHR17085:SF3">
    <property type="entry name" value="NUCLEAR RECEPTOR COACTIVATOR 4"/>
    <property type="match status" value="1"/>
</dbReference>
<dbReference type="GO" id="GO:0006879">
    <property type="term" value="P:intracellular iron ion homeostasis"/>
    <property type="evidence" value="ECO:0007669"/>
    <property type="project" value="InterPro"/>
</dbReference>
<dbReference type="STRING" id="109280.ENSHCOP00000001691"/>
<feature type="region of interest" description="Disordered" evidence="1">
    <location>
        <begin position="260"/>
        <end position="290"/>
    </location>
</feature>
<dbReference type="Proteomes" id="UP000264820">
    <property type="component" value="Unplaced"/>
</dbReference>
<dbReference type="Ensembl" id="ENSHCOT00000011666.1">
    <property type="protein sequence ID" value="ENSHCOP00000001691.1"/>
    <property type="gene ID" value="ENSHCOG00000002698.1"/>
</dbReference>
<evidence type="ECO:0000313" key="4">
    <source>
        <dbReference type="Proteomes" id="UP000264820"/>
    </source>
</evidence>
<protein>
    <submittedName>
        <fullName evidence="3">Nuclear receptor coactivator 4</fullName>
    </submittedName>
</protein>
<reference evidence="3" key="2">
    <citation type="submission" date="2025-09" db="UniProtKB">
        <authorList>
            <consortium name="Ensembl"/>
        </authorList>
    </citation>
    <scope>IDENTIFICATION</scope>
</reference>
<feature type="domain" description="Nuclear receptor coactivator 4 N-terminal" evidence="2">
    <location>
        <begin position="231"/>
        <end position="307"/>
    </location>
</feature>
<feature type="region of interest" description="Disordered" evidence="1">
    <location>
        <begin position="43"/>
        <end position="68"/>
    </location>
</feature>
<sequence length="544" mass="60073">MIVKHSLRPNGEGRRRRSPAQLPKDLPRSLFLVFILRRAGDPAESEAKQRASKRRRDPRLTETSHQSTLAHLTHRGQPNRQVRWQLQSCVSRQQEALRCRELWLLGQIELLEHVKAETLQQQLHQLHRMHGQLDALSQRLQSADGGGGGCSDLSNQLTSCMDKLSSLSLLPEETPEMTFTADARSLREAITSFGSITAQEVQSGALVDWLPEGGPRLGIEAGENKAPRPGPASADFLKAWGQLRDLEAWLLQDQKAAAAGRQRSQSEAWSASSASSSSIEKMDESDLCAGPRDDDLSKWLAAPPAARPQANGERRGLLLEPFSERRPWEDWLAGPGCSSCRRQSAPALEIENLGRLKCLKTPPAWTAPPAASGLEAWLQRALPLPQTCRANEPCSSYSECVCDENCGREALNAWLLQHGARDKNGVPVSPGGDVLAAAKNFPPPLQHRQQEQKVQAILEAWLHPSDPPSSPCGGLSNSFFRRPLDAQSWMLPEKWTAPQRDDKGPLRKKCQERVTLPSVDDSFCSAKVGGDPEKWLHQPPPVQV</sequence>
<evidence type="ECO:0000313" key="3">
    <source>
        <dbReference type="Ensembl" id="ENSHCOP00000001691.1"/>
    </source>
</evidence>
<feature type="domain" description="Nuclear receptor coactivator 4 N-terminal" evidence="2">
    <location>
        <begin position="77"/>
        <end position="185"/>
    </location>
</feature>
<dbReference type="GeneTree" id="ENSGT00390000008403"/>
<dbReference type="PANTHER" id="PTHR17085">
    <property type="entry name" value="NUCLEAR RECEPTOR COACTIVATOR 4"/>
    <property type="match status" value="1"/>
</dbReference>
<feature type="region of interest" description="Disordered" evidence="1">
    <location>
        <begin position="1"/>
        <end position="22"/>
    </location>
</feature>
<feature type="compositionally biased region" description="Low complexity" evidence="1">
    <location>
        <begin position="265"/>
        <end position="278"/>
    </location>
</feature>
<evidence type="ECO:0000259" key="2">
    <source>
        <dbReference type="Pfam" id="PF12489"/>
    </source>
</evidence>